<dbReference type="GO" id="GO:0008360">
    <property type="term" value="P:regulation of cell shape"/>
    <property type="evidence" value="ECO:0007669"/>
    <property type="project" value="UniProtKB-KW"/>
</dbReference>
<accession>A0A1T0B6M2</accession>
<evidence type="ECO:0000256" key="6">
    <source>
        <dbReference type="ARBA" id="ARBA00023237"/>
    </source>
</evidence>
<dbReference type="InterPro" id="IPR028082">
    <property type="entry name" value="Peripla_BP_I"/>
</dbReference>
<comment type="caution">
    <text evidence="10">The sequence shown here is derived from an EMBL/GenBank/DDBJ whole genome shotgun (WGS) entry which is preliminary data.</text>
</comment>
<evidence type="ECO:0000256" key="8">
    <source>
        <dbReference type="HAMAP-Rule" id="MF_01890"/>
    </source>
</evidence>
<evidence type="ECO:0000256" key="3">
    <source>
        <dbReference type="ARBA" id="ARBA00022984"/>
    </source>
</evidence>
<dbReference type="SUPFAM" id="SSF53822">
    <property type="entry name" value="Periplasmic binding protein-like I"/>
    <property type="match status" value="1"/>
</dbReference>
<evidence type="ECO:0000256" key="1">
    <source>
        <dbReference type="ARBA" id="ARBA00022729"/>
    </source>
</evidence>
<name>A0A1T0B6M2_9PAST</name>
<dbReference type="CDD" id="cd06339">
    <property type="entry name" value="PBP1_YraM_LppC_lipoprotein-like"/>
    <property type="match status" value="1"/>
</dbReference>
<dbReference type="OrthoDB" id="6708821at2"/>
<evidence type="ECO:0000256" key="2">
    <source>
        <dbReference type="ARBA" id="ARBA00022960"/>
    </source>
</evidence>
<dbReference type="Proteomes" id="UP000190023">
    <property type="component" value="Unassembled WGS sequence"/>
</dbReference>
<dbReference type="GO" id="GO:0031241">
    <property type="term" value="C:periplasmic side of cell outer membrane"/>
    <property type="evidence" value="ECO:0007669"/>
    <property type="project" value="UniProtKB-UniRule"/>
</dbReference>
<keyword evidence="11" id="KW-1185">Reference proteome</keyword>
<comment type="similarity">
    <text evidence="8">Belongs to the LpoA family.</text>
</comment>
<dbReference type="STRING" id="123822.B0188_03185"/>
<sequence length="574" mass="64358">MSILLQPSHFKKRLIPILFSALLSACTANFFGNASESMLQQDANASSDFYINKIYQAQKFDEQQTYKLLAARVMLEENKLRQAQALLAELKDLTPEQLLDKSIIEANILALQNRNTQAEQLLLSLDKTTLSASQSARYYDVFSRIAQNRYDVINAVKANIKAEQFLTDVQRKRANIDRTWALLRQANQGIINSTNTEGDATLAGWINLTQLYNQFLYTPNQLSQGISQWQTYYPNHPANHLMPTELRGLLNFQQTQLSQVALLLPMSGNQLIGKTVKAGFDAAKGDAIVNVQIFDTIETSLEDILTQVKQAGITHIVGPLQKRNVDTLINNATLAQGLNVLALNSTNNEKSIPQMCYYGLSPEDEAESAANRIWNEGLRNPLVFVPQNDLGQRTASAFNMRWQQLAATDANIRFYNQATEISFQNAEANTNEVQAVYLVITNPEQLAEIKTAIDNSGRNIKLYSNSRGHSSNIGAEFRSLAEGVLFSDIPFFNDMTSNDVKKIAKLTNNDYSLMRLYAMGADAWLLINHFNELRQIPGYEVSGLTGKLKAGTNCNIERDMTWFQYQNGNITPLN</sequence>
<evidence type="ECO:0000313" key="10">
    <source>
        <dbReference type="EMBL" id="OOS05797.1"/>
    </source>
</evidence>
<evidence type="ECO:0000256" key="5">
    <source>
        <dbReference type="ARBA" id="ARBA00023139"/>
    </source>
</evidence>
<keyword evidence="5" id="KW-0564">Palmitate</keyword>
<dbReference type="InterPro" id="IPR007443">
    <property type="entry name" value="LpoA"/>
</dbReference>
<organism evidence="10 11">
    <name type="scientific">[Haemophilus] felis</name>
    <dbReference type="NCBI Taxonomy" id="123822"/>
    <lineage>
        <taxon>Bacteria</taxon>
        <taxon>Pseudomonadati</taxon>
        <taxon>Pseudomonadota</taxon>
        <taxon>Gammaproteobacteria</taxon>
        <taxon>Pasteurellales</taxon>
        <taxon>Pasteurellaceae</taxon>
    </lineage>
</organism>
<dbReference type="PANTHER" id="PTHR38038">
    <property type="entry name" value="PENICILLIN-BINDING PROTEIN ACTIVATOR LPOA"/>
    <property type="match status" value="1"/>
</dbReference>
<dbReference type="InterPro" id="IPR011990">
    <property type="entry name" value="TPR-like_helical_dom_sf"/>
</dbReference>
<comment type="function">
    <text evidence="8">Regulator of peptidoglycan synthesis that is essential for the function of penicillin-binding protein 1A (PBP1a).</text>
</comment>
<evidence type="ECO:0000256" key="4">
    <source>
        <dbReference type="ARBA" id="ARBA00023136"/>
    </source>
</evidence>
<protein>
    <recommendedName>
        <fullName evidence="8">Penicillin-binding protein activator LpoA</fullName>
        <shortName evidence="8">PBP activator LpoA</shortName>
    </recommendedName>
</protein>
<dbReference type="PANTHER" id="PTHR38038:SF1">
    <property type="entry name" value="PENICILLIN-BINDING PROTEIN ACTIVATOR LPOA"/>
    <property type="match status" value="1"/>
</dbReference>
<reference evidence="10 11" key="1">
    <citation type="submission" date="2017-02" db="EMBL/GenBank/DDBJ databases">
        <title>Draft genome sequence of Haemophilus felis CCUG 31170 type strain.</title>
        <authorList>
            <person name="Engstrom-Jakobsson H."/>
            <person name="Salva-Serra F."/>
            <person name="Thorell K."/>
            <person name="Gonzales-Siles L."/>
            <person name="Karlsson R."/>
            <person name="Boulund F."/>
            <person name="Engstrand L."/>
            <person name="Kristiansson E."/>
            <person name="Moore E."/>
        </authorList>
    </citation>
    <scope>NUCLEOTIDE SEQUENCE [LARGE SCALE GENOMIC DNA]</scope>
    <source>
        <strain evidence="10 11">CCUG 31170</strain>
    </source>
</reference>
<dbReference type="GO" id="GO:0009252">
    <property type="term" value="P:peptidoglycan biosynthetic process"/>
    <property type="evidence" value="ECO:0007669"/>
    <property type="project" value="UniProtKB-UniRule"/>
</dbReference>
<keyword evidence="1 8" id="KW-0732">Signal</keyword>
<evidence type="ECO:0000256" key="7">
    <source>
        <dbReference type="ARBA" id="ARBA00023288"/>
    </source>
</evidence>
<comment type="subunit">
    <text evidence="8">Interacts with PBP1a.</text>
</comment>
<dbReference type="Pfam" id="PF04348">
    <property type="entry name" value="LppC"/>
    <property type="match status" value="1"/>
</dbReference>
<dbReference type="GO" id="GO:0030234">
    <property type="term" value="F:enzyme regulator activity"/>
    <property type="evidence" value="ECO:0007669"/>
    <property type="project" value="UniProtKB-UniRule"/>
</dbReference>
<keyword evidence="4 8" id="KW-0472">Membrane</keyword>
<proteinExistence type="inferred from homology"/>
<dbReference type="Gene3D" id="1.25.40.650">
    <property type="match status" value="1"/>
</dbReference>
<keyword evidence="6 8" id="KW-0998">Cell outer membrane</keyword>
<feature type="chain" id="PRO_5013227438" description="Penicillin-binding protein activator LpoA" evidence="9">
    <location>
        <begin position="31"/>
        <end position="574"/>
    </location>
</feature>
<dbReference type="Gene3D" id="3.40.50.2300">
    <property type="match status" value="2"/>
</dbReference>
<dbReference type="Gene3D" id="1.25.40.10">
    <property type="entry name" value="Tetratricopeptide repeat domain"/>
    <property type="match status" value="1"/>
</dbReference>
<evidence type="ECO:0000256" key="9">
    <source>
        <dbReference type="SAM" id="SignalP"/>
    </source>
</evidence>
<feature type="signal peptide" evidence="9">
    <location>
        <begin position="1"/>
        <end position="30"/>
    </location>
</feature>
<gene>
    <name evidence="8" type="primary">lpoA</name>
    <name evidence="10" type="ORF">B0188_03185</name>
</gene>
<keyword evidence="7" id="KW-0449">Lipoprotein</keyword>
<keyword evidence="3 8" id="KW-0573">Peptidoglycan synthesis</keyword>
<keyword evidence="2 8" id="KW-0133">Cell shape</keyword>
<evidence type="ECO:0000313" key="11">
    <source>
        <dbReference type="Proteomes" id="UP000190023"/>
    </source>
</evidence>
<dbReference type="HAMAP" id="MF_01890">
    <property type="entry name" value="LpoA"/>
    <property type="match status" value="1"/>
</dbReference>
<dbReference type="EMBL" id="MUYB01000012">
    <property type="protein sequence ID" value="OOS05797.1"/>
    <property type="molecule type" value="Genomic_DNA"/>
</dbReference>
<dbReference type="AlphaFoldDB" id="A0A1T0B6M2"/>